<dbReference type="GO" id="GO:0000139">
    <property type="term" value="C:Golgi membrane"/>
    <property type="evidence" value="ECO:0007669"/>
    <property type="project" value="UniProtKB-SubCell"/>
</dbReference>
<evidence type="ECO:0000256" key="5">
    <source>
        <dbReference type="ARBA" id="ARBA00022968"/>
    </source>
</evidence>
<keyword evidence="4 10" id="KW-0812">Transmembrane</keyword>
<evidence type="ECO:0000256" key="1">
    <source>
        <dbReference type="ARBA" id="ARBA00004323"/>
    </source>
</evidence>
<dbReference type="Pfam" id="PF06990">
    <property type="entry name" value="Gal-3-0_sulfotr"/>
    <property type="match status" value="1"/>
</dbReference>
<keyword evidence="11" id="KW-1185">Reference proteome</keyword>
<feature type="transmembrane region" description="Helical" evidence="10">
    <location>
        <begin position="12"/>
        <end position="32"/>
    </location>
</feature>
<evidence type="ECO:0000256" key="8">
    <source>
        <dbReference type="ARBA" id="ARBA00023136"/>
    </source>
</evidence>
<sequence>MELGGLRTIKTYLGALVLLSGTVCLILQSVGLRSGSIWQGLRKGRDEIYSSMTRGLGHDTLNSAVNFSTRYDPRSSDAKSSISCTRHNNIAFIKVYKCGSSTLQSFFLRYAHKHDLLPALPGKGDRPNIGCGAVIKDKNIFRLPGDPMWNIFAHHFIFNKTAFDHYMHPDTRFVTILRDPIARLNSVFDYFNMWRYFRNMPKTAPNGQPPIMTYLQDPSEWDKAFKGRRARCYAGRCVKNCMAKDLGYNKLDTPAEFVSKIEEQFSTILILEHLNHSLVLLKRKMCWSLSDIIYDLGKRERQRTKNTSLPITGEMKEKYRESSAVDHELYDHFNRSLWQQVQLGGSDFLQELSHFQQVLKDVFVFCHEPKQTRQKDQILNITASQWNEPFVISRRTCYLLRWQRHNWDLVLRRRLRKYFKIKKHNSSQNHIQLL</sequence>
<dbReference type="OrthoDB" id="10021534at2759"/>
<evidence type="ECO:0000256" key="7">
    <source>
        <dbReference type="ARBA" id="ARBA00023034"/>
    </source>
</evidence>
<dbReference type="PANTHER" id="PTHR14647:SF87">
    <property type="entry name" value="PUTATIVE-RELATED"/>
    <property type="match status" value="1"/>
</dbReference>
<dbReference type="AlphaFoldDB" id="A0A6P5ASC4"/>
<keyword evidence="6 10" id="KW-1133">Transmembrane helix</keyword>
<protein>
    <submittedName>
        <fullName evidence="12">Galactose-3-O-sulfotransferase 4-like</fullName>
    </submittedName>
</protein>
<evidence type="ECO:0000313" key="12">
    <source>
        <dbReference type="RefSeq" id="XP_019644906.1"/>
    </source>
</evidence>
<keyword evidence="3" id="KW-0808">Transferase</keyword>
<evidence type="ECO:0000256" key="9">
    <source>
        <dbReference type="ARBA" id="ARBA00023180"/>
    </source>
</evidence>
<dbReference type="RefSeq" id="XP_019644906.1">
    <property type="nucleotide sequence ID" value="XM_019789347.1"/>
</dbReference>
<reference evidence="12" key="1">
    <citation type="submission" date="2025-08" db="UniProtKB">
        <authorList>
            <consortium name="RefSeq"/>
        </authorList>
    </citation>
    <scope>IDENTIFICATION</scope>
    <source>
        <tissue evidence="12">Gonad</tissue>
    </source>
</reference>
<dbReference type="Proteomes" id="UP000515135">
    <property type="component" value="Unplaced"/>
</dbReference>
<evidence type="ECO:0000256" key="6">
    <source>
        <dbReference type="ARBA" id="ARBA00022989"/>
    </source>
</evidence>
<proteinExistence type="inferred from homology"/>
<dbReference type="Gene3D" id="3.40.50.300">
    <property type="entry name" value="P-loop containing nucleotide triphosphate hydrolases"/>
    <property type="match status" value="1"/>
</dbReference>
<dbReference type="GO" id="GO:0009247">
    <property type="term" value="P:glycolipid biosynthetic process"/>
    <property type="evidence" value="ECO:0007669"/>
    <property type="project" value="InterPro"/>
</dbReference>
<gene>
    <name evidence="12" type="primary">LOC109485680</name>
</gene>
<dbReference type="GeneID" id="109485680"/>
<keyword evidence="9" id="KW-0325">Glycoprotein</keyword>
<keyword evidence="8 10" id="KW-0472">Membrane</keyword>
<organism evidence="11 12">
    <name type="scientific">Branchiostoma belcheri</name>
    <name type="common">Amphioxus</name>
    <dbReference type="NCBI Taxonomy" id="7741"/>
    <lineage>
        <taxon>Eukaryota</taxon>
        <taxon>Metazoa</taxon>
        <taxon>Chordata</taxon>
        <taxon>Cephalochordata</taxon>
        <taxon>Leptocardii</taxon>
        <taxon>Amphioxiformes</taxon>
        <taxon>Branchiostomatidae</taxon>
        <taxon>Branchiostoma</taxon>
    </lineage>
</organism>
<dbReference type="GO" id="GO:0001733">
    <property type="term" value="F:galactosylceramide sulfotransferase activity"/>
    <property type="evidence" value="ECO:0007669"/>
    <property type="project" value="InterPro"/>
</dbReference>
<accession>A0A6P5ASC4</accession>
<dbReference type="InterPro" id="IPR009729">
    <property type="entry name" value="Gal-3-0_sulfotransfrase"/>
</dbReference>
<dbReference type="PANTHER" id="PTHR14647">
    <property type="entry name" value="GALACTOSE-3-O-SULFOTRANSFERASE"/>
    <property type="match status" value="1"/>
</dbReference>
<dbReference type="KEGG" id="bbel:109485680"/>
<comment type="subcellular location">
    <subcellularLocation>
        <location evidence="1">Golgi apparatus membrane</location>
        <topology evidence="1">Single-pass type II membrane protein</topology>
    </subcellularLocation>
</comment>
<dbReference type="InterPro" id="IPR027417">
    <property type="entry name" value="P-loop_NTPase"/>
</dbReference>
<evidence type="ECO:0000256" key="4">
    <source>
        <dbReference type="ARBA" id="ARBA00022692"/>
    </source>
</evidence>
<name>A0A6P5ASC4_BRABE</name>
<keyword evidence="7" id="KW-0333">Golgi apparatus</keyword>
<comment type="similarity">
    <text evidence="2">Belongs to the galactose-3-O-sulfotransferase family.</text>
</comment>
<evidence type="ECO:0000256" key="2">
    <source>
        <dbReference type="ARBA" id="ARBA00008124"/>
    </source>
</evidence>
<evidence type="ECO:0000256" key="3">
    <source>
        <dbReference type="ARBA" id="ARBA00022679"/>
    </source>
</evidence>
<keyword evidence="5" id="KW-0735">Signal-anchor</keyword>
<evidence type="ECO:0000313" key="11">
    <source>
        <dbReference type="Proteomes" id="UP000515135"/>
    </source>
</evidence>
<dbReference type="SUPFAM" id="SSF52540">
    <property type="entry name" value="P-loop containing nucleoside triphosphate hydrolases"/>
    <property type="match status" value="1"/>
</dbReference>
<evidence type="ECO:0000256" key="10">
    <source>
        <dbReference type="SAM" id="Phobius"/>
    </source>
</evidence>